<evidence type="ECO:0000313" key="2">
    <source>
        <dbReference type="Proteomes" id="UP000010297"/>
    </source>
</evidence>
<proteinExistence type="predicted"/>
<organism evidence="1 2">
    <name type="scientific">Atlantibacter hermannii NBRC 105704</name>
    <dbReference type="NCBI Taxonomy" id="1115512"/>
    <lineage>
        <taxon>Bacteria</taxon>
        <taxon>Pseudomonadati</taxon>
        <taxon>Pseudomonadota</taxon>
        <taxon>Gammaproteobacteria</taxon>
        <taxon>Enterobacterales</taxon>
        <taxon>Enterobacteriaceae</taxon>
        <taxon>Atlantibacter</taxon>
    </lineage>
</organism>
<gene>
    <name evidence="1" type="ORF">EH105704_01_02670</name>
</gene>
<dbReference type="EMBL" id="BAFF01000001">
    <property type="protein sequence ID" value="GAB50260.1"/>
    <property type="molecule type" value="Genomic_DNA"/>
</dbReference>
<protein>
    <submittedName>
        <fullName evidence="1">Uncharacterized protein</fullName>
    </submittedName>
</protein>
<comment type="caution">
    <text evidence="1">The sequence shown here is derived from an EMBL/GenBank/DDBJ whole genome shotgun (WGS) entry which is preliminary data.</text>
</comment>
<dbReference type="RefSeq" id="WP_002462801.1">
    <property type="nucleotide sequence ID" value="NZ_BAFF01000001.1"/>
</dbReference>
<dbReference type="AlphaFoldDB" id="H5UWH9"/>
<name>H5UWH9_ATLHE</name>
<keyword evidence="2" id="KW-1185">Reference proteome</keyword>
<dbReference type="GeneID" id="92828896"/>
<reference evidence="1 2" key="1">
    <citation type="submission" date="2012-02" db="EMBL/GenBank/DDBJ databases">
        <title>Whole genome shotgun sequence of Escherichia hermannii NBRC 105704.</title>
        <authorList>
            <person name="Yoshida I."/>
            <person name="Hosoyama A."/>
            <person name="Tsuchikane K."/>
            <person name="Katsumata H."/>
            <person name="Yamazaki S."/>
            <person name="Fujita N."/>
        </authorList>
    </citation>
    <scope>NUCLEOTIDE SEQUENCE [LARGE SCALE GENOMIC DNA]</scope>
    <source>
        <strain evidence="1 2">NBRC 105704</strain>
    </source>
</reference>
<sequence length="134" mass="15597">MERITTSTTLADYKEWLLELGCECEDRSEGKALYILRDDLRIYMTTTKGDNVMFIISFQQKDELSEIDIYRKINEINFGIISGCLAYYKNSIQFTFSLIKPYGMGQKGFSVFLDYNIKLIKFIVEHMGLAEIID</sequence>
<accession>H5UWH9</accession>
<evidence type="ECO:0000313" key="1">
    <source>
        <dbReference type="EMBL" id="GAB50260.1"/>
    </source>
</evidence>
<dbReference type="Proteomes" id="UP000010297">
    <property type="component" value="Unassembled WGS sequence"/>
</dbReference>